<dbReference type="Proteomes" id="UP000530660">
    <property type="component" value="Unassembled WGS sequence"/>
</dbReference>
<sequence length="536" mass="59911">MSGDTNGEADGKSTPIQVARGLYNFLRVVGGTQYERSALVADLSIGLAMLIQRKEREREQQWAQWVAQLQREHVELDAVELKRLHHFAQLAHGAYSANEDELYAHTPVYAKMLRKARWSSSQDEPAYYITIDDLSQSIVLAIRGTDTVSDVFTDLSLHPTPFLSGMAHAGMTRAALRLYEEVHETLRQALATHPQYDLVFTGHSLGGGVASILAMKLLWERETSFGLFEGRQPPRLRAYAFGTPACISSELVQQVQDSPADLRDALVTVVLGDDLVPRASAASIDRVVRELAAFNWREQITSELNEYMNTSALMRWSQQVLRWSVQREQVQRFVSEIGERLSRASSSLKSARLGNTFGLVAAAAGSASGWMNWYSGLFQSEHRSDAEKRETSLADPITLPQFYPPGGRIWHLHAVRSPKTDRTVEEDNFDSANGRARRQFVQDISSIGHELWNEMPIGKGRLSSDDATSDNTSAGMTSDASANPAGTEPQRMLLQQVTPCTFHDIVLSRQCLNDHLMRNIRRALAKLYEQEHASSR</sequence>
<feature type="region of interest" description="Disordered" evidence="1">
    <location>
        <begin position="458"/>
        <end position="486"/>
    </location>
</feature>
<evidence type="ECO:0000259" key="2">
    <source>
        <dbReference type="Pfam" id="PF01764"/>
    </source>
</evidence>
<proteinExistence type="predicted"/>
<keyword evidence="4" id="KW-1185">Reference proteome</keyword>
<feature type="domain" description="Fungal lipase-type" evidence="2">
    <location>
        <begin position="139"/>
        <end position="281"/>
    </location>
</feature>
<reference evidence="3 4" key="1">
    <citation type="journal article" date="2020" name="J. Phycol.">
        <title>Comparative genome analysis reveals Cyanidiococcus gen. nov., a new extremophilic red algal genus sister to Cyanidioschyzon (Cyanidioschyzonaceae, Rhodophyta).</title>
        <authorList>
            <person name="Liu S.-L."/>
            <person name="Chiang Y.-R."/>
            <person name="Yoon H.S."/>
            <person name="Fu H.-Y."/>
        </authorList>
    </citation>
    <scope>NUCLEOTIDE SEQUENCE [LARGE SCALE GENOMIC DNA]</scope>
    <source>
        <strain evidence="3 4">THAL066</strain>
    </source>
</reference>
<dbReference type="CDD" id="cd00519">
    <property type="entry name" value="Lipase_3"/>
    <property type="match status" value="1"/>
</dbReference>
<dbReference type="SUPFAM" id="SSF53474">
    <property type="entry name" value="alpha/beta-Hydrolases"/>
    <property type="match status" value="1"/>
</dbReference>
<dbReference type="EMBL" id="VWRR01000014">
    <property type="protein sequence ID" value="KAF6001505.1"/>
    <property type="molecule type" value="Genomic_DNA"/>
</dbReference>
<gene>
    <name evidence="3" type="ORF">F1559_002299</name>
</gene>
<dbReference type="InterPro" id="IPR029058">
    <property type="entry name" value="AB_hydrolase_fold"/>
</dbReference>
<protein>
    <recommendedName>
        <fullName evidence="2">Fungal lipase-type domain-containing protein</fullName>
    </recommendedName>
</protein>
<organism evidence="3 4">
    <name type="scientific">Cyanidiococcus yangmingshanensis</name>
    <dbReference type="NCBI Taxonomy" id="2690220"/>
    <lineage>
        <taxon>Eukaryota</taxon>
        <taxon>Rhodophyta</taxon>
        <taxon>Bangiophyceae</taxon>
        <taxon>Cyanidiales</taxon>
        <taxon>Cyanidiaceae</taxon>
        <taxon>Cyanidiococcus</taxon>
    </lineage>
</organism>
<name>A0A7J7IEJ5_9RHOD</name>
<dbReference type="GO" id="GO:0006629">
    <property type="term" value="P:lipid metabolic process"/>
    <property type="evidence" value="ECO:0007669"/>
    <property type="project" value="InterPro"/>
</dbReference>
<dbReference type="Gene3D" id="3.40.50.1820">
    <property type="entry name" value="alpha/beta hydrolase"/>
    <property type="match status" value="1"/>
</dbReference>
<accession>A0A7J7IEJ5</accession>
<evidence type="ECO:0000256" key="1">
    <source>
        <dbReference type="SAM" id="MobiDB-lite"/>
    </source>
</evidence>
<feature type="compositionally biased region" description="Low complexity" evidence="1">
    <location>
        <begin position="465"/>
        <end position="474"/>
    </location>
</feature>
<dbReference type="PANTHER" id="PTHR46023">
    <property type="entry name" value="LIPASE CLASS 3 PROTEIN-LIKE"/>
    <property type="match status" value="1"/>
</dbReference>
<evidence type="ECO:0000313" key="4">
    <source>
        <dbReference type="Proteomes" id="UP000530660"/>
    </source>
</evidence>
<dbReference type="PANTHER" id="PTHR46023:SF6">
    <property type="entry name" value="LIPASE CLASS 3 FAMILY PROTEIN"/>
    <property type="match status" value="1"/>
</dbReference>
<dbReference type="AlphaFoldDB" id="A0A7J7IEJ5"/>
<dbReference type="InterPro" id="IPR002921">
    <property type="entry name" value="Fungal_lipase-type"/>
</dbReference>
<comment type="caution">
    <text evidence="3">The sequence shown here is derived from an EMBL/GenBank/DDBJ whole genome shotgun (WGS) entry which is preliminary data.</text>
</comment>
<dbReference type="OrthoDB" id="4339at2759"/>
<evidence type="ECO:0000313" key="3">
    <source>
        <dbReference type="EMBL" id="KAF6001505.1"/>
    </source>
</evidence>
<dbReference type="Pfam" id="PF01764">
    <property type="entry name" value="Lipase_3"/>
    <property type="match status" value="1"/>
</dbReference>